<organism evidence="1 2">
    <name type="scientific">Phenylobacterium montanum</name>
    <dbReference type="NCBI Taxonomy" id="2823693"/>
    <lineage>
        <taxon>Bacteria</taxon>
        <taxon>Pseudomonadati</taxon>
        <taxon>Pseudomonadota</taxon>
        <taxon>Alphaproteobacteria</taxon>
        <taxon>Caulobacterales</taxon>
        <taxon>Caulobacteraceae</taxon>
        <taxon>Phenylobacterium</taxon>
    </lineage>
</organism>
<dbReference type="PANTHER" id="PTHR11941">
    <property type="entry name" value="ENOYL-COA HYDRATASE-RELATED"/>
    <property type="match status" value="1"/>
</dbReference>
<keyword evidence="2" id="KW-1185">Reference proteome</keyword>
<dbReference type="Gene3D" id="3.90.226.10">
    <property type="entry name" value="2-enoyl-CoA Hydratase, Chain A, domain 1"/>
    <property type="match status" value="1"/>
</dbReference>
<evidence type="ECO:0000313" key="1">
    <source>
        <dbReference type="EMBL" id="QUD90390.1"/>
    </source>
</evidence>
<dbReference type="CDD" id="cd06558">
    <property type="entry name" value="crotonase-like"/>
    <property type="match status" value="1"/>
</dbReference>
<dbReference type="RefSeq" id="WP_211940441.1">
    <property type="nucleotide sequence ID" value="NZ_CP073078.1"/>
</dbReference>
<name>A0A975IX05_9CAUL</name>
<dbReference type="GO" id="GO:0003824">
    <property type="term" value="F:catalytic activity"/>
    <property type="evidence" value="ECO:0007669"/>
    <property type="project" value="UniProtKB-ARBA"/>
</dbReference>
<gene>
    <name evidence="1" type="ORF">KCG34_11255</name>
</gene>
<dbReference type="EMBL" id="CP073078">
    <property type="protein sequence ID" value="QUD90390.1"/>
    <property type="molecule type" value="Genomic_DNA"/>
</dbReference>
<proteinExistence type="predicted"/>
<dbReference type="KEGG" id="caul:KCG34_11255"/>
<dbReference type="SUPFAM" id="SSF52096">
    <property type="entry name" value="ClpP/crotonase"/>
    <property type="match status" value="1"/>
</dbReference>
<dbReference type="InterPro" id="IPR001753">
    <property type="entry name" value="Enoyl-CoA_hydra/iso"/>
</dbReference>
<reference evidence="1" key="1">
    <citation type="submission" date="2021-04" db="EMBL/GenBank/DDBJ databases">
        <title>The complete genome sequence of Caulobacter sp. S6.</title>
        <authorList>
            <person name="Tang Y."/>
            <person name="Ouyang W."/>
            <person name="Liu Q."/>
            <person name="Huang B."/>
            <person name="Guo Z."/>
            <person name="Lei P."/>
        </authorList>
    </citation>
    <scope>NUCLEOTIDE SEQUENCE</scope>
    <source>
        <strain evidence="1">S6</strain>
    </source>
</reference>
<dbReference type="Proteomes" id="UP000676409">
    <property type="component" value="Chromosome"/>
</dbReference>
<dbReference type="PANTHER" id="PTHR11941:SF54">
    <property type="entry name" value="ENOYL-COA HYDRATASE, MITOCHONDRIAL"/>
    <property type="match status" value="1"/>
</dbReference>
<dbReference type="InterPro" id="IPR029045">
    <property type="entry name" value="ClpP/crotonase-like_dom_sf"/>
</dbReference>
<sequence>MSVTGVLADLVELGGAGLEIVDLGPHAPVLEHRPGMVTIGVGRSGRLPTRGLEAFDMLLCDDPAAPAPWVGLAPDLLTGALAAVERQVQAQPTAATVAAQVLRLTLSLGFDEALILESLAYSMLLASRGFKAWRKATPPRQRQEPDASRVLIEATPEAVRLTLNRPWSHNAFDARMRDELAAALEFALHHPDQPPVVLAGAGPSFSAGGDLDEFGAAADVGAAHLIRSLRSPVRLLHALGPRVTVKAHGACIGAGIELAAAAASLVAMPGARFHLPEVTMGLIPGAGGTASIPRRIGRHRAAYMAISGQPILPDMALAWGLVNRVETAP</sequence>
<evidence type="ECO:0000313" key="2">
    <source>
        <dbReference type="Proteomes" id="UP000676409"/>
    </source>
</evidence>
<accession>A0A975IX05</accession>
<dbReference type="AlphaFoldDB" id="A0A975IX05"/>
<dbReference type="Pfam" id="PF00378">
    <property type="entry name" value="ECH_1"/>
    <property type="match status" value="1"/>
</dbReference>
<protein>
    <submittedName>
        <fullName evidence="1">Enoyl-CoA hydratase/isomerase family protein</fullName>
    </submittedName>
</protein>
<dbReference type="GO" id="GO:0006635">
    <property type="term" value="P:fatty acid beta-oxidation"/>
    <property type="evidence" value="ECO:0007669"/>
    <property type="project" value="TreeGrafter"/>
</dbReference>